<evidence type="ECO:0000256" key="8">
    <source>
        <dbReference type="ARBA" id="ARBA00023125"/>
    </source>
</evidence>
<accession>A0ABR2YD89</accession>
<dbReference type="InterPro" id="IPR047192">
    <property type="entry name" value="Euk_RPA1_DBD_C"/>
</dbReference>
<comment type="caution">
    <text evidence="18">The sequence shown here is derived from an EMBL/GenBank/DDBJ whole genome shotgun (WGS) entry which is preliminary data.</text>
</comment>
<feature type="domain" description="Replication factor-A protein 1 N-terminal" evidence="15">
    <location>
        <begin position="3"/>
        <end position="90"/>
    </location>
</feature>
<evidence type="ECO:0000256" key="10">
    <source>
        <dbReference type="ARBA" id="ARBA00023204"/>
    </source>
</evidence>
<comment type="subunit">
    <text evidence="12">Heterotrimer of RPA1, RPA2 and RPA3 (canonical replication protein A complex).</text>
</comment>
<dbReference type="InterPro" id="IPR003871">
    <property type="entry name" value="RFA1B/D_OB_1st"/>
</dbReference>
<evidence type="ECO:0000256" key="13">
    <source>
        <dbReference type="SAM" id="MobiDB-lite"/>
    </source>
</evidence>
<protein>
    <recommendedName>
        <fullName evidence="12">Replication protein A subunit</fullName>
    </recommendedName>
</protein>
<comment type="similarity">
    <text evidence="2 12">Belongs to the replication factor A protein 1 family.</text>
</comment>
<dbReference type="Pfam" id="PF08646">
    <property type="entry name" value="Rep_fac-A_C"/>
    <property type="match status" value="1"/>
</dbReference>
<dbReference type="EMBL" id="JALJOT010000015">
    <property type="protein sequence ID" value="KAK9902800.1"/>
    <property type="molecule type" value="Genomic_DNA"/>
</dbReference>
<dbReference type="InterPro" id="IPR004591">
    <property type="entry name" value="Rfa1"/>
</dbReference>
<evidence type="ECO:0000313" key="19">
    <source>
        <dbReference type="Proteomes" id="UP001491310"/>
    </source>
</evidence>
<evidence type="ECO:0000256" key="2">
    <source>
        <dbReference type="ARBA" id="ARBA00005690"/>
    </source>
</evidence>
<evidence type="ECO:0000259" key="17">
    <source>
        <dbReference type="Pfam" id="PF16900"/>
    </source>
</evidence>
<feature type="domain" description="Replication factor A C-terminal" evidence="16">
    <location>
        <begin position="468"/>
        <end position="613"/>
    </location>
</feature>
<comment type="function">
    <text evidence="12">Component of the replication protein A complex (RPA) required for DNA recombination, repair and replication. The activity of RPA is mediated by single-stranded DNA binding and protein interactions. Probably involved in repair of double-strand DNA breaks (DSBs) induced by genotoxic stresses.</text>
</comment>
<keyword evidence="6 12" id="KW-0863">Zinc-finger</keyword>
<dbReference type="SUPFAM" id="SSF50249">
    <property type="entry name" value="Nucleic acid-binding proteins"/>
    <property type="match status" value="3"/>
</dbReference>
<keyword evidence="7 12" id="KW-0862">Zinc</keyword>
<dbReference type="InterPro" id="IPR013955">
    <property type="entry name" value="Rep_factor-A_C"/>
</dbReference>
<keyword evidence="11 12" id="KW-0539">Nucleus</keyword>
<evidence type="ECO:0000259" key="15">
    <source>
        <dbReference type="Pfam" id="PF04057"/>
    </source>
</evidence>
<keyword evidence="3 12" id="KW-0235">DNA replication</keyword>
<feature type="region of interest" description="Disordered" evidence="13">
    <location>
        <begin position="100"/>
        <end position="138"/>
    </location>
</feature>
<keyword evidence="4 12" id="KW-0479">Metal-binding</keyword>
<keyword evidence="9" id="KW-0233">DNA recombination</keyword>
<proteinExistence type="inferred from homology"/>
<dbReference type="InterPro" id="IPR012340">
    <property type="entry name" value="NA-bd_OB-fold"/>
</dbReference>
<evidence type="ECO:0000256" key="9">
    <source>
        <dbReference type="ARBA" id="ARBA00023172"/>
    </source>
</evidence>
<feature type="domain" description="Replication protein A 70 kDa DNA-binding subunit B/D first OB fold" evidence="14">
    <location>
        <begin position="181"/>
        <end position="277"/>
    </location>
</feature>
<gene>
    <name evidence="18" type="ORF">WJX75_006399</name>
</gene>
<dbReference type="PANTHER" id="PTHR47165">
    <property type="entry name" value="OS03G0429900 PROTEIN"/>
    <property type="match status" value="1"/>
</dbReference>
<dbReference type="PANTHER" id="PTHR47165:SF4">
    <property type="entry name" value="OS03G0429900 PROTEIN"/>
    <property type="match status" value="1"/>
</dbReference>
<evidence type="ECO:0000256" key="6">
    <source>
        <dbReference type="ARBA" id="ARBA00022771"/>
    </source>
</evidence>
<evidence type="ECO:0000256" key="4">
    <source>
        <dbReference type="ARBA" id="ARBA00022723"/>
    </source>
</evidence>
<keyword evidence="8 12" id="KW-0238">DNA-binding</keyword>
<name>A0ABR2YD89_9CHLO</name>
<dbReference type="NCBIfam" id="TIGR00617">
    <property type="entry name" value="rpa1"/>
    <property type="match status" value="1"/>
</dbReference>
<sequence>MELTAGAIEKIKCGDIANDAVKVQISGLRQMAGRNRHECTLTDGRSIVGGVTGQDITAKIMAGEIKDGSIIEMTDYACNFINQEHKIVLTGCTPLAEAHAPVKQESGGPSGEPTIGTPGAGKPRPADEPAAPAERRDLLPKTPVSQIRGAFKQEQMTPGPTPSPFTIRALRGAGSRVVCQPIHALNPYSNDWTIRAKLVSKAPLRHFEKGGQQQAVFGIEVVDDRGTTIEITLWRGLAEKFYDHLEEGRVYIFRRGSVKLANKNYKTVRNDYTIHMDSGSEIEQCEDSDVSKMTAKLKFVDFERLPMYAGKKTLVDVLGIVTAVGALGSVKRTRDGTELSRRDVTLVDQGAKTVVVTLWGATAEEVGVQLEQQPEALISISTCRVTDYNGVSLSTVTRSVVTVEPDGDRAASLRQWWESNGRTAPTQHLGEGLASAKRALGGPPERQTFGDLHVPKEELPPADAKPQYHTIIATVAHIDAQQALYYEACPDNNRKVVKQGKGWFCEYDQQIYMSMVRRYVMLAKCVDASGDCLLSVFNEQAEAMLGMSADEISVLKEDEANPAKLEAVLKSAQWSEWVLRVQSRTQEYNGEVRQRLSVASLKPVSFVEESRRMVQELERMTVP</sequence>
<evidence type="ECO:0000259" key="14">
    <source>
        <dbReference type="Pfam" id="PF02721"/>
    </source>
</evidence>
<reference evidence="18 19" key="1">
    <citation type="journal article" date="2024" name="Nat. Commun.">
        <title>Phylogenomics reveals the evolutionary origins of lichenization in chlorophyte algae.</title>
        <authorList>
            <person name="Puginier C."/>
            <person name="Libourel C."/>
            <person name="Otte J."/>
            <person name="Skaloud P."/>
            <person name="Haon M."/>
            <person name="Grisel S."/>
            <person name="Petersen M."/>
            <person name="Berrin J.G."/>
            <person name="Delaux P.M."/>
            <person name="Dal Grande F."/>
            <person name="Keller J."/>
        </authorList>
    </citation>
    <scope>NUCLEOTIDE SEQUENCE [LARGE SCALE GENOMIC DNA]</scope>
    <source>
        <strain evidence="18 19">SAG 216-7</strain>
    </source>
</reference>
<evidence type="ECO:0000256" key="11">
    <source>
        <dbReference type="ARBA" id="ARBA00023242"/>
    </source>
</evidence>
<evidence type="ECO:0000256" key="7">
    <source>
        <dbReference type="ARBA" id="ARBA00022833"/>
    </source>
</evidence>
<dbReference type="InterPro" id="IPR007199">
    <property type="entry name" value="Rep_factor-A_N"/>
</dbReference>
<evidence type="ECO:0000256" key="12">
    <source>
        <dbReference type="RuleBase" id="RU364130"/>
    </source>
</evidence>
<keyword evidence="5" id="KW-0227">DNA damage</keyword>
<keyword evidence="19" id="KW-1185">Reference proteome</keyword>
<evidence type="ECO:0000256" key="3">
    <source>
        <dbReference type="ARBA" id="ARBA00022705"/>
    </source>
</evidence>
<organism evidence="18 19">
    <name type="scientific">Coccomyxa subellipsoidea</name>
    <dbReference type="NCBI Taxonomy" id="248742"/>
    <lineage>
        <taxon>Eukaryota</taxon>
        <taxon>Viridiplantae</taxon>
        <taxon>Chlorophyta</taxon>
        <taxon>core chlorophytes</taxon>
        <taxon>Trebouxiophyceae</taxon>
        <taxon>Trebouxiophyceae incertae sedis</taxon>
        <taxon>Coccomyxaceae</taxon>
        <taxon>Coccomyxa</taxon>
    </lineage>
</organism>
<dbReference type="CDD" id="cd04475">
    <property type="entry name" value="RPA1_DBD_B"/>
    <property type="match status" value="1"/>
</dbReference>
<evidence type="ECO:0000256" key="1">
    <source>
        <dbReference type="ARBA" id="ARBA00004123"/>
    </source>
</evidence>
<evidence type="ECO:0000313" key="18">
    <source>
        <dbReference type="EMBL" id="KAK9902800.1"/>
    </source>
</evidence>
<dbReference type="Pfam" id="PF04057">
    <property type="entry name" value="Rep-A_N"/>
    <property type="match status" value="1"/>
</dbReference>
<dbReference type="InterPro" id="IPR031657">
    <property type="entry name" value="REPA_OB_2"/>
</dbReference>
<dbReference type="Gene3D" id="2.40.50.140">
    <property type="entry name" value="Nucleic acid-binding proteins"/>
    <property type="match status" value="4"/>
</dbReference>
<feature type="domain" description="Replication protein A OB" evidence="17">
    <location>
        <begin position="311"/>
        <end position="403"/>
    </location>
</feature>
<dbReference type="CDD" id="cd04476">
    <property type="entry name" value="RPA1_DBD_C"/>
    <property type="match status" value="1"/>
</dbReference>
<keyword evidence="10" id="KW-0234">DNA repair</keyword>
<evidence type="ECO:0000256" key="5">
    <source>
        <dbReference type="ARBA" id="ARBA00022763"/>
    </source>
</evidence>
<dbReference type="Pfam" id="PF16900">
    <property type="entry name" value="REPA_OB_2"/>
    <property type="match status" value="1"/>
</dbReference>
<dbReference type="Proteomes" id="UP001491310">
    <property type="component" value="Unassembled WGS sequence"/>
</dbReference>
<dbReference type="Pfam" id="PF02721">
    <property type="entry name" value="DUF223"/>
    <property type="match status" value="1"/>
</dbReference>
<comment type="subcellular location">
    <subcellularLocation>
        <location evidence="1 12">Nucleus</location>
    </subcellularLocation>
</comment>
<evidence type="ECO:0000259" key="16">
    <source>
        <dbReference type="Pfam" id="PF08646"/>
    </source>
</evidence>
<dbReference type="CDD" id="cd04474">
    <property type="entry name" value="RPA1_DBD_A"/>
    <property type="match status" value="1"/>
</dbReference>